<protein>
    <recommendedName>
        <fullName evidence="4">Protein kinase domain-containing protein</fullName>
    </recommendedName>
</protein>
<evidence type="ECO:0008006" key="4">
    <source>
        <dbReference type="Google" id="ProtNLM"/>
    </source>
</evidence>
<organism evidence="2 3">
    <name type="scientific">Acer negundo</name>
    <name type="common">Box elder</name>
    <dbReference type="NCBI Taxonomy" id="4023"/>
    <lineage>
        <taxon>Eukaryota</taxon>
        <taxon>Viridiplantae</taxon>
        <taxon>Streptophyta</taxon>
        <taxon>Embryophyta</taxon>
        <taxon>Tracheophyta</taxon>
        <taxon>Spermatophyta</taxon>
        <taxon>Magnoliopsida</taxon>
        <taxon>eudicotyledons</taxon>
        <taxon>Gunneridae</taxon>
        <taxon>Pentapetalae</taxon>
        <taxon>rosids</taxon>
        <taxon>malvids</taxon>
        <taxon>Sapindales</taxon>
        <taxon>Sapindaceae</taxon>
        <taxon>Hippocastanoideae</taxon>
        <taxon>Acereae</taxon>
        <taxon>Acer</taxon>
    </lineage>
</organism>
<accession>A0AAD5J0U6</accession>
<evidence type="ECO:0000256" key="1">
    <source>
        <dbReference type="SAM" id="MobiDB-lite"/>
    </source>
</evidence>
<reference evidence="2" key="1">
    <citation type="journal article" date="2022" name="Plant J.">
        <title>Strategies of tolerance reflected in two North American maple genomes.</title>
        <authorList>
            <person name="McEvoy S.L."/>
            <person name="Sezen U.U."/>
            <person name="Trouern-Trend A."/>
            <person name="McMahon S.M."/>
            <person name="Schaberg P.G."/>
            <person name="Yang J."/>
            <person name="Wegrzyn J.L."/>
            <person name="Swenson N.G."/>
        </authorList>
    </citation>
    <scope>NUCLEOTIDE SEQUENCE</scope>
    <source>
        <strain evidence="2">91603</strain>
    </source>
</reference>
<sequence length="165" mass="18226">MVIRSSNARSHFGRSQFAYIAIKLSRMEDSHSLESLEKEKRILNHLFSSPHILTFLADTVSFDHQHGGWAYVLDVGRFYTCRLEQRRGAVSGGRLGSRVVSGVGETGTGDSRTGDAETGDSGTGETGGEGETEAEYAKHFLLLKDTQVSVQSHKLRSFLEFSEQK</sequence>
<evidence type="ECO:0000313" key="2">
    <source>
        <dbReference type="EMBL" id="KAI9182041.1"/>
    </source>
</evidence>
<dbReference type="AlphaFoldDB" id="A0AAD5J0U6"/>
<name>A0AAD5J0U6_ACENE</name>
<reference evidence="2" key="2">
    <citation type="submission" date="2023-02" db="EMBL/GenBank/DDBJ databases">
        <authorList>
            <person name="Swenson N.G."/>
            <person name="Wegrzyn J.L."/>
            <person name="Mcevoy S.L."/>
        </authorList>
    </citation>
    <scope>NUCLEOTIDE SEQUENCE</scope>
    <source>
        <strain evidence="2">91603</strain>
        <tissue evidence="2">Leaf</tissue>
    </source>
</reference>
<dbReference type="EMBL" id="JAJSOW010000101">
    <property type="protein sequence ID" value="KAI9182041.1"/>
    <property type="molecule type" value="Genomic_DNA"/>
</dbReference>
<comment type="caution">
    <text evidence="2">The sequence shown here is derived from an EMBL/GenBank/DDBJ whole genome shotgun (WGS) entry which is preliminary data.</text>
</comment>
<keyword evidence="3" id="KW-1185">Reference proteome</keyword>
<evidence type="ECO:0000313" key="3">
    <source>
        <dbReference type="Proteomes" id="UP001064489"/>
    </source>
</evidence>
<gene>
    <name evidence="2" type="ORF">LWI28_021475</name>
</gene>
<dbReference type="Proteomes" id="UP001064489">
    <property type="component" value="Chromosome 4"/>
</dbReference>
<feature type="region of interest" description="Disordered" evidence="1">
    <location>
        <begin position="100"/>
        <end position="131"/>
    </location>
</feature>
<proteinExistence type="predicted"/>